<evidence type="ECO:0000256" key="1">
    <source>
        <dbReference type="ARBA" id="ARBA00004651"/>
    </source>
</evidence>
<evidence type="ECO:0000256" key="7">
    <source>
        <dbReference type="SAM" id="Phobius"/>
    </source>
</evidence>
<dbReference type="AlphaFoldDB" id="A0A4P9C6U9"/>
<feature type="transmembrane region" description="Helical" evidence="7">
    <location>
        <begin position="193"/>
        <end position="212"/>
    </location>
</feature>
<dbReference type="PANTHER" id="PTHR42718:SF24">
    <property type="entry name" value="MAJOR FACILITATOR SUPERFAMILY (MFS) PROFILE DOMAIN-CONTAINING PROTEIN"/>
    <property type="match status" value="1"/>
</dbReference>
<feature type="transmembrane region" description="Helical" evidence="7">
    <location>
        <begin position="104"/>
        <end position="125"/>
    </location>
</feature>
<sequence length="674" mass="72830">MQSKNRKLIIGVIIIGAFISSLNQTVMTASLPRIMVEFDIGAGIGQWLTTAYLLFLGVMIPCTGYLMEKFSAKKLYLVSIFLFLAGSITAACANSFFLLLAGRIIQALGAGILLPLPQVVTFRLYEPDRRGAIMGIVGLTTGFAPAFGPTFAGWVVDAFGWRMIFYIMCALSLLSILLALLKMPDESMSSDSRLDILSVVLSTLGFSGLLTAATDFGNYGFTSWLTWAPLLAGAVCIVLFTLRQFKISDPLLNLSVFENRDFTFGTVLLVFAYGSMLSVSTLLPIYIQSLRGFSATVSGLTMLPGALFLAFLNPVTGRILDKRGPFLLTVAGLAFLGGGTLALSFIGESTSLLFITVFYGLRMLGIVALLQPLMTWSVNALADVEVAHGTAIMNTVRQVGGAIMSAAFVTVMSSVSTVGGDLRGIQASFLATAAVVFICVVVVLLFMRPRAQKAAPVEAAAATQSSTHHLIITISRQYGSGGLEIGQRVGQALGIAVYDKELLALEARESGFSPDYIANHEEELTAQSLLYDFSEKNYEAFEQNLFCANKMSVLDSLFSAQRRVIKALAQRESCVIIGRCADDILRDDPYCLRVFVHAGTAFKKDRIVTEYGLAPENALTAAKKKDRDRAAHYRRYTGKVWGIPANYQLVLDSGALGIEAVISLIVKAANFIKP</sequence>
<feature type="transmembrane region" description="Helical" evidence="7">
    <location>
        <begin position="399"/>
        <end position="419"/>
    </location>
</feature>
<feature type="transmembrane region" description="Helical" evidence="7">
    <location>
        <begin position="224"/>
        <end position="242"/>
    </location>
</feature>
<dbReference type="Pfam" id="PF13189">
    <property type="entry name" value="Cytidylate_kin2"/>
    <property type="match status" value="1"/>
</dbReference>
<dbReference type="PRINTS" id="PR01036">
    <property type="entry name" value="TCRTETB"/>
</dbReference>
<feature type="transmembrane region" description="Helical" evidence="7">
    <location>
        <begin position="425"/>
        <end position="446"/>
    </location>
</feature>
<feature type="transmembrane region" description="Helical" evidence="7">
    <location>
        <begin position="75"/>
        <end position="98"/>
    </location>
</feature>
<evidence type="ECO:0000256" key="3">
    <source>
        <dbReference type="ARBA" id="ARBA00022475"/>
    </source>
</evidence>
<keyword evidence="2" id="KW-0813">Transport</keyword>
<dbReference type="Pfam" id="PF07690">
    <property type="entry name" value="MFS_1"/>
    <property type="match status" value="1"/>
</dbReference>
<organism evidence="9 10">
    <name type="scientific">Eubacterium maltosivorans</name>
    <dbReference type="NCBI Taxonomy" id="2041044"/>
    <lineage>
        <taxon>Bacteria</taxon>
        <taxon>Bacillati</taxon>
        <taxon>Bacillota</taxon>
        <taxon>Clostridia</taxon>
        <taxon>Eubacteriales</taxon>
        <taxon>Eubacteriaceae</taxon>
        <taxon>Eubacterium</taxon>
    </lineage>
</organism>
<dbReference type="InterPro" id="IPR004638">
    <property type="entry name" value="EmrB-like"/>
</dbReference>
<dbReference type="EMBL" id="CP029487">
    <property type="protein sequence ID" value="QCT70322.1"/>
    <property type="molecule type" value="Genomic_DNA"/>
</dbReference>
<evidence type="ECO:0000256" key="6">
    <source>
        <dbReference type="ARBA" id="ARBA00023136"/>
    </source>
</evidence>
<dbReference type="InterPro" id="IPR036259">
    <property type="entry name" value="MFS_trans_sf"/>
</dbReference>
<dbReference type="Gene3D" id="1.20.1720.10">
    <property type="entry name" value="Multidrug resistance protein D"/>
    <property type="match status" value="1"/>
</dbReference>
<feature type="transmembrane region" description="Helical" evidence="7">
    <location>
        <begin position="262"/>
        <end position="287"/>
    </location>
</feature>
<dbReference type="CDD" id="cd17503">
    <property type="entry name" value="MFS_LmrB_MDR_like"/>
    <property type="match status" value="1"/>
</dbReference>
<dbReference type="SUPFAM" id="SSF103473">
    <property type="entry name" value="MFS general substrate transporter"/>
    <property type="match status" value="1"/>
</dbReference>
<dbReference type="Gene3D" id="3.40.50.300">
    <property type="entry name" value="P-loop containing nucleotide triphosphate hydrolases"/>
    <property type="match status" value="1"/>
</dbReference>
<evidence type="ECO:0000313" key="9">
    <source>
        <dbReference type="EMBL" id="QCT70322.1"/>
    </source>
</evidence>
<accession>A0A4P9C6U9</accession>
<keyword evidence="6 7" id="KW-0472">Membrane</keyword>
<feature type="transmembrane region" description="Helical" evidence="7">
    <location>
        <begin position="293"/>
        <end position="312"/>
    </location>
</feature>
<reference evidence="9 10" key="1">
    <citation type="submission" date="2018-05" db="EMBL/GenBank/DDBJ databases">
        <title>Genome comparison of Eubacterium sp.</title>
        <authorList>
            <person name="Feng Y."/>
            <person name="Sanchez-Andrea I."/>
            <person name="Stams A.J.M."/>
            <person name="De Vos W.M."/>
        </authorList>
    </citation>
    <scope>NUCLEOTIDE SEQUENCE [LARGE SCALE GENOMIC DNA]</scope>
    <source>
        <strain evidence="9 10">YI</strain>
    </source>
</reference>
<dbReference type="Proteomes" id="UP000218387">
    <property type="component" value="Chromosome"/>
</dbReference>
<evidence type="ECO:0000259" key="8">
    <source>
        <dbReference type="PROSITE" id="PS50850"/>
    </source>
</evidence>
<dbReference type="InterPro" id="IPR011701">
    <property type="entry name" value="MFS"/>
</dbReference>
<keyword evidence="10" id="KW-1185">Reference proteome</keyword>
<feature type="transmembrane region" description="Helical" evidence="7">
    <location>
        <begin position="132"/>
        <end position="151"/>
    </location>
</feature>
<feature type="transmembrane region" description="Helical" evidence="7">
    <location>
        <begin position="352"/>
        <end position="370"/>
    </location>
</feature>
<dbReference type="KEGG" id="emt:CPZ25_002990"/>
<feature type="transmembrane region" description="Helical" evidence="7">
    <location>
        <begin position="324"/>
        <end position="346"/>
    </location>
</feature>
<dbReference type="NCBIfam" id="TIGR00711">
    <property type="entry name" value="efflux_EmrB"/>
    <property type="match status" value="1"/>
</dbReference>
<evidence type="ECO:0000256" key="2">
    <source>
        <dbReference type="ARBA" id="ARBA00022448"/>
    </source>
</evidence>
<dbReference type="GO" id="GO:0005886">
    <property type="term" value="C:plasma membrane"/>
    <property type="evidence" value="ECO:0007669"/>
    <property type="project" value="UniProtKB-SubCell"/>
</dbReference>
<keyword evidence="4 7" id="KW-0812">Transmembrane</keyword>
<keyword evidence="5 7" id="KW-1133">Transmembrane helix</keyword>
<dbReference type="RefSeq" id="WP_096919923.1">
    <property type="nucleotide sequence ID" value="NZ_CP029487.1"/>
</dbReference>
<proteinExistence type="predicted"/>
<dbReference type="InterPro" id="IPR020846">
    <property type="entry name" value="MFS_dom"/>
</dbReference>
<dbReference type="GO" id="GO:0022857">
    <property type="term" value="F:transmembrane transporter activity"/>
    <property type="evidence" value="ECO:0007669"/>
    <property type="project" value="InterPro"/>
</dbReference>
<feature type="domain" description="Major facilitator superfamily (MFS) profile" evidence="8">
    <location>
        <begin position="9"/>
        <end position="451"/>
    </location>
</feature>
<protein>
    <submittedName>
        <fullName evidence="9">MFS transporter</fullName>
    </submittedName>
</protein>
<dbReference type="Gene3D" id="1.20.1250.20">
    <property type="entry name" value="MFS general substrate transporter like domains"/>
    <property type="match status" value="1"/>
</dbReference>
<name>A0A4P9C6U9_EUBML</name>
<evidence type="ECO:0000256" key="5">
    <source>
        <dbReference type="ARBA" id="ARBA00022989"/>
    </source>
</evidence>
<evidence type="ECO:0000313" key="10">
    <source>
        <dbReference type="Proteomes" id="UP000218387"/>
    </source>
</evidence>
<evidence type="ECO:0000256" key="4">
    <source>
        <dbReference type="ARBA" id="ARBA00022692"/>
    </source>
</evidence>
<gene>
    <name evidence="9" type="ORF">CPZ25_002990</name>
</gene>
<feature type="transmembrane region" description="Helical" evidence="7">
    <location>
        <begin position="163"/>
        <end position="181"/>
    </location>
</feature>
<comment type="subcellular location">
    <subcellularLocation>
        <location evidence="1">Cell membrane</location>
        <topology evidence="1">Multi-pass membrane protein</topology>
    </subcellularLocation>
</comment>
<dbReference type="PROSITE" id="PS50850">
    <property type="entry name" value="MFS"/>
    <property type="match status" value="1"/>
</dbReference>
<feature type="transmembrane region" description="Helical" evidence="7">
    <location>
        <begin position="44"/>
        <end position="66"/>
    </location>
</feature>
<dbReference type="InterPro" id="IPR027417">
    <property type="entry name" value="P-loop_NTPase"/>
</dbReference>
<dbReference type="PANTHER" id="PTHR42718">
    <property type="entry name" value="MAJOR FACILITATOR SUPERFAMILY MULTIDRUG TRANSPORTER MFSC"/>
    <property type="match status" value="1"/>
</dbReference>
<keyword evidence="3" id="KW-1003">Cell membrane</keyword>